<keyword evidence="2" id="KW-0812">Transmembrane</keyword>
<gene>
    <name evidence="4" type="ORF">CAUJ_LOCUS10720</name>
</gene>
<dbReference type="PRINTS" id="PR00625">
    <property type="entry name" value="JDOMAIN"/>
</dbReference>
<feature type="compositionally biased region" description="Basic and acidic residues" evidence="1">
    <location>
        <begin position="274"/>
        <end position="287"/>
    </location>
</feature>
<feature type="domain" description="J" evidence="3">
    <location>
        <begin position="37"/>
        <end position="100"/>
    </location>
</feature>
<feature type="transmembrane region" description="Helical" evidence="2">
    <location>
        <begin position="159"/>
        <end position="180"/>
    </location>
</feature>
<reference evidence="4" key="1">
    <citation type="submission" date="2020-10" db="EMBL/GenBank/DDBJ databases">
        <authorList>
            <person name="Kikuchi T."/>
        </authorList>
    </citation>
    <scope>NUCLEOTIDE SEQUENCE</scope>
    <source>
        <strain evidence="4">NKZ352</strain>
    </source>
</reference>
<evidence type="ECO:0000259" key="3">
    <source>
        <dbReference type="PROSITE" id="PS50076"/>
    </source>
</evidence>
<keyword evidence="2" id="KW-1133">Transmembrane helix</keyword>
<dbReference type="InterPro" id="IPR001623">
    <property type="entry name" value="DnaJ_domain"/>
</dbReference>
<protein>
    <recommendedName>
        <fullName evidence="3">J domain-containing protein</fullName>
    </recommendedName>
</protein>
<feature type="region of interest" description="Disordered" evidence="1">
    <location>
        <begin position="271"/>
        <end position="296"/>
    </location>
</feature>
<dbReference type="PANTHER" id="PTHR44825">
    <property type="match status" value="1"/>
</dbReference>
<dbReference type="Pfam" id="PF00226">
    <property type="entry name" value="DnaJ"/>
    <property type="match status" value="1"/>
</dbReference>
<dbReference type="OrthoDB" id="552049at2759"/>
<organism evidence="4 5">
    <name type="scientific">Caenorhabditis auriculariae</name>
    <dbReference type="NCBI Taxonomy" id="2777116"/>
    <lineage>
        <taxon>Eukaryota</taxon>
        <taxon>Metazoa</taxon>
        <taxon>Ecdysozoa</taxon>
        <taxon>Nematoda</taxon>
        <taxon>Chromadorea</taxon>
        <taxon>Rhabditida</taxon>
        <taxon>Rhabditina</taxon>
        <taxon>Rhabditomorpha</taxon>
        <taxon>Rhabditoidea</taxon>
        <taxon>Rhabditidae</taxon>
        <taxon>Peloderinae</taxon>
        <taxon>Caenorhabditis</taxon>
    </lineage>
</organism>
<dbReference type="CDD" id="cd06257">
    <property type="entry name" value="DnaJ"/>
    <property type="match status" value="1"/>
</dbReference>
<name>A0A8S1HKC4_9PELO</name>
<dbReference type="SMART" id="SM00271">
    <property type="entry name" value="DnaJ"/>
    <property type="match status" value="1"/>
</dbReference>
<sequence>MCNGSSKQFSISYVHLLRSRIIDYRITKQSSSFTGKNHYEVLGVNKNATLKEIKTAFYEKSKLLHPDNSNEKSSTEFVELKTAYDILRRPADRRLYDHQLRNGFEAIRRDFRHPYSGFRRAEPQYDFSRDWGKHWREHQSENMRDSDHAKRNEKFWKTILMWTAFGVVVVVAYNVGYLMMLKRREKELSMLVDEEEIAKSFLRQKEFRDANLDSAEVESLARLLKADIDEAWRNRCELMATRNRDEIREEYRWFRAVQDLDHTRRIQSARISKRRQERDKWRKTNDDEKAEDEPAS</sequence>
<dbReference type="SUPFAM" id="SSF46565">
    <property type="entry name" value="Chaperone J-domain"/>
    <property type="match status" value="1"/>
</dbReference>
<dbReference type="Proteomes" id="UP000835052">
    <property type="component" value="Unassembled WGS sequence"/>
</dbReference>
<dbReference type="PROSITE" id="PS50076">
    <property type="entry name" value="DNAJ_2"/>
    <property type="match status" value="1"/>
</dbReference>
<dbReference type="Gene3D" id="1.10.287.110">
    <property type="entry name" value="DnaJ domain"/>
    <property type="match status" value="1"/>
</dbReference>
<keyword evidence="5" id="KW-1185">Reference proteome</keyword>
<proteinExistence type="predicted"/>
<evidence type="ECO:0000256" key="2">
    <source>
        <dbReference type="SAM" id="Phobius"/>
    </source>
</evidence>
<evidence type="ECO:0000313" key="4">
    <source>
        <dbReference type="EMBL" id="CAD6194801.1"/>
    </source>
</evidence>
<keyword evidence="2" id="KW-0472">Membrane</keyword>
<dbReference type="InterPro" id="IPR036869">
    <property type="entry name" value="J_dom_sf"/>
</dbReference>
<evidence type="ECO:0000313" key="5">
    <source>
        <dbReference type="Proteomes" id="UP000835052"/>
    </source>
</evidence>
<accession>A0A8S1HKC4</accession>
<dbReference type="EMBL" id="CAJGYM010000047">
    <property type="protein sequence ID" value="CAD6194801.1"/>
    <property type="molecule type" value="Genomic_DNA"/>
</dbReference>
<dbReference type="AlphaFoldDB" id="A0A8S1HKC4"/>
<evidence type="ECO:0000256" key="1">
    <source>
        <dbReference type="SAM" id="MobiDB-lite"/>
    </source>
</evidence>
<dbReference type="InterPro" id="IPR052763">
    <property type="entry name" value="DnaJ_C4"/>
</dbReference>
<dbReference type="PANTHER" id="PTHR44825:SF1">
    <property type="entry name" value="DNAJ HOMOLOG SUBFAMILY C MEMBER 4"/>
    <property type="match status" value="1"/>
</dbReference>
<comment type="caution">
    <text evidence="4">The sequence shown here is derived from an EMBL/GenBank/DDBJ whole genome shotgun (WGS) entry which is preliminary data.</text>
</comment>